<dbReference type="Proteomes" id="UP000184603">
    <property type="component" value="Unassembled WGS sequence"/>
</dbReference>
<dbReference type="OrthoDB" id="9802066at2"/>
<name>A0A1M7YG51_9BACT</name>
<evidence type="ECO:0000313" key="5">
    <source>
        <dbReference type="Proteomes" id="UP000184603"/>
    </source>
</evidence>
<organism evidence="4 5">
    <name type="scientific">Desulfopila aestuarii DSM 18488</name>
    <dbReference type="NCBI Taxonomy" id="1121416"/>
    <lineage>
        <taxon>Bacteria</taxon>
        <taxon>Pseudomonadati</taxon>
        <taxon>Thermodesulfobacteriota</taxon>
        <taxon>Desulfobulbia</taxon>
        <taxon>Desulfobulbales</taxon>
        <taxon>Desulfocapsaceae</taxon>
        <taxon>Desulfopila</taxon>
    </lineage>
</organism>
<evidence type="ECO:0000256" key="1">
    <source>
        <dbReference type="ARBA" id="ARBA00022553"/>
    </source>
</evidence>
<gene>
    <name evidence="4" type="ORF">SAMN02745220_04096</name>
</gene>
<feature type="modified residue" description="4-aspartylphosphate" evidence="2">
    <location>
        <position position="54"/>
    </location>
</feature>
<dbReference type="GO" id="GO:0000160">
    <property type="term" value="P:phosphorelay signal transduction system"/>
    <property type="evidence" value="ECO:0007669"/>
    <property type="project" value="InterPro"/>
</dbReference>
<keyword evidence="1 2" id="KW-0597">Phosphoprotein</keyword>
<accession>A0A1M7YG51</accession>
<dbReference type="Pfam" id="PF00072">
    <property type="entry name" value="Response_reg"/>
    <property type="match status" value="1"/>
</dbReference>
<keyword evidence="5" id="KW-1185">Reference proteome</keyword>
<reference evidence="4 5" key="1">
    <citation type="submission" date="2016-12" db="EMBL/GenBank/DDBJ databases">
        <authorList>
            <person name="Song W.-J."/>
            <person name="Kurnit D.M."/>
        </authorList>
    </citation>
    <scope>NUCLEOTIDE SEQUENCE [LARGE SCALE GENOMIC DNA]</scope>
    <source>
        <strain evidence="4 5">DSM 18488</strain>
    </source>
</reference>
<dbReference type="CDD" id="cd17569">
    <property type="entry name" value="REC_HupR-like"/>
    <property type="match status" value="1"/>
</dbReference>
<dbReference type="InterPro" id="IPR050595">
    <property type="entry name" value="Bact_response_regulator"/>
</dbReference>
<dbReference type="PANTHER" id="PTHR44591:SF19">
    <property type="entry name" value="TWO-COMPONENT RESPONSE REGULATOR-RELATED"/>
    <property type="match status" value="1"/>
</dbReference>
<proteinExistence type="predicted"/>
<dbReference type="AlphaFoldDB" id="A0A1M7YG51"/>
<dbReference type="EMBL" id="FRFE01000026">
    <property type="protein sequence ID" value="SHO51612.1"/>
    <property type="molecule type" value="Genomic_DNA"/>
</dbReference>
<dbReference type="PROSITE" id="PS50110">
    <property type="entry name" value="RESPONSE_REGULATORY"/>
    <property type="match status" value="1"/>
</dbReference>
<feature type="domain" description="Response regulatory" evidence="3">
    <location>
        <begin position="5"/>
        <end position="120"/>
    </location>
</feature>
<dbReference type="InterPro" id="IPR001789">
    <property type="entry name" value="Sig_transdc_resp-reg_receiver"/>
</dbReference>
<dbReference type="PANTHER" id="PTHR44591">
    <property type="entry name" value="STRESS RESPONSE REGULATOR PROTEIN 1"/>
    <property type="match status" value="1"/>
</dbReference>
<dbReference type="RefSeq" id="WP_073615522.1">
    <property type="nucleotide sequence ID" value="NZ_FRFE01000026.1"/>
</dbReference>
<evidence type="ECO:0000313" key="4">
    <source>
        <dbReference type="EMBL" id="SHO51612.1"/>
    </source>
</evidence>
<protein>
    <submittedName>
        <fullName evidence="4">Response regulator receiver domain-containing protein</fullName>
    </submittedName>
</protein>
<dbReference type="InterPro" id="IPR011006">
    <property type="entry name" value="CheY-like_superfamily"/>
</dbReference>
<dbReference type="Gene3D" id="3.40.50.2300">
    <property type="match status" value="1"/>
</dbReference>
<sequence length="235" mass="27504">MKNIHILFVDDEQSALNSLYRILRKSPYSVHFANSGQDALKIMEMQPVHVLVTDMKMPEMDGLALLRHVKKNYPETVRLVLSAYTMTAQLLPCINSGEIFRFITKPMDRDEVNAKLNESVDYYLLQQERRNRLIELQSENQELALALERKRIIEQIQSDAVEELEQELTRRTQLTGFISLCSGCKKVRTEKNQWQEIEKYLHRKIPQVDFSHGICPDCFRRLYPDFLDTLAQDKG</sequence>
<evidence type="ECO:0000256" key="2">
    <source>
        <dbReference type="PROSITE-ProRule" id="PRU00169"/>
    </source>
</evidence>
<dbReference type="STRING" id="1121416.SAMN02745220_04096"/>
<evidence type="ECO:0000259" key="3">
    <source>
        <dbReference type="PROSITE" id="PS50110"/>
    </source>
</evidence>
<dbReference type="SMART" id="SM00448">
    <property type="entry name" value="REC"/>
    <property type="match status" value="1"/>
</dbReference>
<dbReference type="SUPFAM" id="SSF52172">
    <property type="entry name" value="CheY-like"/>
    <property type="match status" value="1"/>
</dbReference>